<evidence type="ECO:0000313" key="7">
    <source>
        <dbReference type="Proteomes" id="UP000029084"/>
    </source>
</evidence>
<evidence type="ECO:0000313" key="6">
    <source>
        <dbReference type="EMBL" id="AKV83523.1"/>
    </source>
</evidence>
<dbReference type="InterPro" id="IPR012440">
    <property type="entry name" value="DUF1641"/>
</dbReference>
<protein>
    <recommendedName>
        <fullName evidence="13">DUF1641 domain-containing protein</fullName>
    </recommendedName>
</protein>
<evidence type="ECO:0000313" key="8">
    <source>
        <dbReference type="Proteomes" id="UP000056255"/>
    </source>
</evidence>
<evidence type="ECO:0000313" key="5">
    <source>
        <dbReference type="EMBL" id="AKV81285.1"/>
    </source>
</evidence>
<name>A0A088E5H0_9CREN</name>
<evidence type="ECO:0000313" key="4">
    <source>
        <dbReference type="EMBL" id="AKV79040.1"/>
    </source>
</evidence>
<dbReference type="AlphaFoldDB" id="A0A088E5H0"/>
<evidence type="ECO:0000313" key="9">
    <source>
        <dbReference type="Proteomes" id="UP000061362"/>
    </source>
</evidence>
<gene>
    <name evidence="1" type="ORF">HA72_1555</name>
    <name evidence="2" type="ORF">MsedA_1577</name>
    <name evidence="3" type="ORF">MsedB_1579</name>
    <name evidence="4" type="ORF">MsedC_1577</name>
    <name evidence="5" type="ORF">MsedD_1578</name>
    <name evidence="6" type="ORF">MsedE_1582</name>
</gene>
<dbReference type="Pfam" id="PF07849">
    <property type="entry name" value="DUF1641"/>
    <property type="match status" value="1"/>
</dbReference>
<dbReference type="OMA" id="KVQALWP"/>
<dbReference type="OrthoDB" id="42118at2157"/>
<dbReference type="Proteomes" id="UP000029084">
    <property type="component" value="Chromosome"/>
</dbReference>
<dbReference type="EMBL" id="CP012174">
    <property type="protein sequence ID" value="AKV79040.1"/>
    <property type="molecule type" value="Genomic_DNA"/>
</dbReference>
<proteinExistence type="predicted"/>
<dbReference type="EMBL" id="CP008822">
    <property type="protein sequence ID" value="AIM27694.1"/>
    <property type="molecule type" value="Genomic_DNA"/>
</dbReference>
<evidence type="ECO:0000313" key="10">
    <source>
        <dbReference type="Proteomes" id="UP000062398"/>
    </source>
</evidence>
<evidence type="ECO:0000313" key="3">
    <source>
        <dbReference type="EMBL" id="AKV76789.1"/>
    </source>
</evidence>
<reference evidence="9 10" key="2">
    <citation type="journal article" date="2015" name="Genome Announc.">
        <title>Complete Genome Sequences of Evolved Arsenate-Resistant Metallosphaera sedula Strains.</title>
        <authorList>
            <person name="Ai C."/>
            <person name="McCarthy S."/>
            <person name="Schackwitz W."/>
            <person name="Martin J."/>
            <person name="Lipzen A."/>
            <person name="Blum P."/>
        </authorList>
    </citation>
    <scope>NUCLEOTIDE SEQUENCE [LARGE SCALE GENOMIC DNA]</scope>
    <source>
        <strain evidence="4 10">ARS120-1</strain>
        <strain evidence="5 9">ARS120-2</strain>
        <strain evidence="2 12">ARS50-1</strain>
        <strain evidence="3 11">ARS50-2</strain>
    </source>
</reference>
<dbReference type="EMBL" id="CP012175">
    <property type="protein sequence ID" value="AKV81285.1"/>
    <property type="molecule type" value="Genomic_DNA"/>
</dbReference>
<dbReference type="PIRSF" id="PIRSF032762">
    <property type="entry name" value="UCP032762"/>
    <property type="match status" value="1"/>
</dbReference>
<evidence type="ECO:0008006" key="13">
    <source>
        <dbReference type="Google" id="ProtNLM"/>
    </source>
</evidence>
<dbReference type="RefSeq" id="WP_012021497.1">
    <property type="nucleotide sequence ID" value="NZ_AP019770.1"/>
</dbReference>
<dbReference type="Proteomes" id="UP000062398">
    <property type="component" value="Chromosome"/>
</dbReference>
<reference evidence="1 7" key="1">
    <citation type="journal article" date="2014" name="J. Bacteriol.">
        <title>Role of an Archaeal PitA Transporter in the Copper and Arsenic Resistance of Metallosphaera sedula, an Extreme Thermoacidophile.</title>
        <authorList>
            <person name="McCarthy S."/>
            <person name="Ai C."/>
            <person name="Wheaton G."/>
            <person name="Tevatia R."/>
            <person name="Eckrich V."/>
            <person name="Kelly R."/>
            <person name="Blum P."/>
        </authorList>
    </citation>
    <scope>NUCLEOTIDE SEQUENCE [LARGE SCALE GENOMIC DNA]</scope>
    <source>
        <strain evidence="1 7">CuR1</strain>
    </source>
</reference>
<dbReference type="EMBL" id="CP012176">
    <property type="protein sequence ID" value="AKV83523.1"/>
    <property type="molecule type" value="Genomic_DNA"/>
</dbReference>
<reference evidence="6 8" key="3">
    <citation type="submission" date="2015-07" db="EMBL/GenBank/DDBJ databases">
        <title>Physiological, transcriptional responses and genome re-sequencing of acid resistant extremely thermoacidophilic Metallosphaera sedula SARC-M1.</title>
        <authorList>
            <person name="Ai C."/>
            <person name="McCarthy S."/>
            <person name="Eckrich V."/>
            <person name="Rudrappa D."/>
            <person name="Qiu G."/>
            <person name="Blum P."/>
        </authorList>
    </citation>
    <scope>NUCLEOTIDE SEQUENCE [LARGE SCALE GENOMIC DNA]</scope>
    <source>
        <strain evidence="6 8">SARC-M1</strain>
    </source>
</reference>
<dbReference type="GeneID" id="91756057"/>
<dbReference type="Proteomes" id="UP000061362">
    <property type="component" value="Chromosome"/>
</dbReference>
<evidence type="ECO:0000313" key="1">
    <source>
        <dbReference type="EMBL" id="AIM27694.1"/>
    </source>
</evidence>
<dbReference type="Proteomes" id="UP000062475">
    <property type="component" value="Chromosome"/>
</dbReference>
<sequence length="417" mass="46401">MSQQDPLEILLKEENLQKITKLMDVLPAFEKVAEKLSEMDKKGELDFMLDMLGQVVSIADAMQKADLMNTLVSFGMDQIGKVQALWPLLEKMTSDRVINIIQQLDIDSTLGALEKLTPVLNKLTSDKAIKVLQSIDYDSLLEYMGSLTPLLSKLTSEKTLKIIQSLDMDALLSAAETMTPTLAKLANMMSEMQKSGQLDNLMNLMQQGLALLDTVQKTDLINTLIAFGMDQIGKVQALWPLLEKMTSEDTINMIQKMDIDGLLKAMNSLMPMMQKLTSDRAIKLIQQLDVESMLGAFEASMPMLKKLTDEKTVKALAQMDMDSMINLMMKFAELQRTGVMDRMYKLMDVMADPQLVDTMVSVMEKFAKAMKIWASDLPNVKPVGIGGLAGLTRDPDSKYALGIMTSLLKATGKAFKE</sequence>
<evidence type="ECO:0000313" key="12">
    <source>
        <dbReference type="Proteomes" id="UP000068832"/>
    </source>
</evidence>
<evidence type="ECO:0000313" key="11">
    <source>
        <dbReference type="Proteomes" id="UP000062475"/>
    </source>
</evidence>
<evidence type="ECO:0000313" key="2">
    <source>
        <dbReference type="EMBL" id="AKV74550.1"/>
    </source>
</evidence>
<dbReference type="InterPro" id="IPR017007">
    <property type="entry name" value="UCP032762"/>
</dbReference>
<organism evidence="1 7">
    <name type="scientific">Metallosphaera sedula</name>
    <dbReference type="NCBI Taxonomy" id="43687"/>
    <lineage>
        <taxon>Archaea</taxon>
        <taxon>Thermoproteota</taxon>
        <taxon>Thermoprotei</taxon>
        <taxon>Sulfolobales</taxon>
        <taxon>Sulfolobaceae</taxon>
        <taxon>Metallosphaera</taxon>
    </lineage>
</organism>
<accession>A0A088E5H0</accession>
<dbReference type="Proteomes" id="UP000068832">
    <property type="component" value="Chromosome"/>
</dbReference>
<dbReference type="PATRIC" id="fig|43687.5.peg.1686"/>
<dbReference type="EMBL" id="CP012172">
    <property type="protein sequence ID" value="AKV74550.1"/>
    <property type="molecule type" value="Genomic_DNA"/>
</dbReference>
<dbReference type="Proteomes" id="UP000056255">
    <property type="component" value="Chromosome"/>
</dbReference>
<dbReference type="EMBL" id="CP012173">
    <property type="protein sequence ID" value="AKV76789.1"/>
    <property type="molecule type" value="Genomic_DNA"/>
</dbReference>